<gene>
    <name evidence="1" type="ORF">DIATSA_LOCUS7619</name>
</gene>
<name>A0A9N9WD57_9NEOP</name>
<reference evidence="1" key="2">
    <citation type="submission" date="2022-10" db="EMBL/GenBank/DDBJ databases">
        <authorList>
            <consortium name="ENA_rothamsted_submissions"/>
            <consortium name="culmorum"/>
            <person name="King R."/>
        </authorList>
    </citation>
    <scope>NUCLEOTIDE SEQUENCE</scope>
</reference>
<dbReference type="EMBL" id="OU893351">
    <property type="protein sequence ID" value="CAG9789927.1"/>
    <property type="molecule type" value="Genomic_DNA"/>
</dbReference>
<sequence length="105" mass="11257">MSFTLYTDKSPSGEVVTVTAMCRVGNKLWLGDSAGRVSVYHASSCSLSWSVCVWEVVGGAPSACTAMLPLQRLQRVALALECGRFYLCACAGHVYSWAPAQAHLL</sequence>
<keyword evidence="2" id="KW-1185">Reference proteome</keyword>
<dbReference type="OrthoDB" id="10252328at2759"/>
<dbReference type="Proteomes" id="UP001153714">
    <property type="component" value="Chromosome 20"/>
</dbReference>
<organism evidence="1 2">
    <name type="scientific">Diatraea saccharalis</name>
    <name type="common">sugarcane borer</name>
    <dbReference type="NCBI Taxonomy" id="40085"/>
    <lineage>
        <taxon>Eukaryota</taxon>
        <taxon>Metazoa</taxon>
        <taxon>Ecdysozoa</taxon>
        <taxon>Arthropoda</taxon>
        <taxon>Hexapoda</taxon>
        <taxon>Insecta</taxon>
        <taxon>Pterygota</taxon>
        <taxon>Neoptera</taxon>
        <taxon>Endopterygota</taxon>
        <taxon>Lepidoptera</taxon>
        <taxon>Glossata</taxon>
        <taxon>Ditrysia</taxon>
        <taxon>Pyraloidea</taxon>
        <taxon>Crambidae</taxon>
        <taxon>Crambinae</taxon>
        <taxon>Diatraea</taxon>
    </lineage>
</organism>
<proteinExistence type="predicted"/>
<protein>
    <submittedName>
        <fullName evidence="1">Uncharacterized protein</fullName>
    </submittedName>
</protein>
<evidence type="ECO:0000313" key="1">
    <source>
        <dbReference type="EMBL" id="CAG9789927.1"/>
    </source>
</evidence>
<evidence type="ECO:0000313" key="2">
    <source>
        <dbReference type="Proteomes" id="UP001153714"/>
    </source>
</evidence>
<dbReference type="AlphaFoldDB" id="A0A9N9WD57"/>
<accession>A0A9N9WD57</accession>
<reference evidence="1" key="1">
    <citation type="submission" date="2021-12" db="EMBL/GenBank/DDBJ databases">
        <authorList>
            <person name="King R."/>
        </authorList>
    </citation>
    <scope>NUCLEOTIDE SEQUENCE</scope>
</reference>